<dbReference type="Pfam" id="PF01734">
    <property type="entry name" value="Patatin"/>
    <property type="match status" value="1"/>
</dbReference>
<dbReference type="Gene3D" id="3.40.1090.10">
    <property type="entry name" value="Cytosolic phospholipase A2 catalytic domain"/>
    <property type="match status" value="2"/>
</dbReference>
<dbReference type="PANTHER" id="PTHR14226">
    <property type="entry name" value="NEUROPATHY TARGET ESTERASE/SWISS CHEESE D.MELANOGASTER"/>
    <property type="match status" value="1"/>
</dbReference>
<evidence type="ECO:0000256" key="2">
    <source>
        <dbReference type="ARBA" id="ARBA00022963"/>
    </source>
</evidence>
<feature type="region of interest" description="Disordered" evidence="5">
    <location>
        <begin position="1"/>
        <end position="39"/>
    </location>
</feature>
<dbReference type="PANTHER" id="PTHR14226:SF57">
    <property type="entry name" value="BLR7027 PROTEIN"/>
    <property type="match status" value="1"/>
</dbReference>
<dbReference type="InterPro" id="IPR002641">
    <property type="entry name" value="PNPLA_dom"/>
</dbReference>
<keyword evidence="2 4" id="KW-0442">Lipid degradation</keyword>
<evidence type="ECO:0000256" key="1">
    <source>
        <dbReference type="ARBA" id="ARBA00022801"/>
    </source>
</evidence>
<dbReference type="InterPro" id="IPR016035">
    <property type="entry name" value="Acyl_Trfase/lysoPLipase"/>
</dbReference>
<dbReference type="RefSeq" id="WP_380020005.1">
    <property type="nucleotide sequence ID" value="NZ_JBHSHD010000006.1"/>
</dbReference>
<feature type="short sequence motif" description="GXSXG" evidence="4">
    <location>
        <begin position="81"/>
        <end position="85"/>
    </location>
</feature>
<evidence type="ECO:0000259" key="6">
    <source>
        <dbReference type="PROSITE" id="PS51635"/>
    </source>
</evidence>
<evidence type="ECO:0000313" key="7">
    <source>
        <dbReference type="EMBL" id="MFC4820173.1"/>
    </source>
</evidence>
<proteinExistence type="predicted"/>
<keyword evidence="8" id="KW-1185">Reference proteome</keyword>
<dbReference type="InterPro" id="IPR021095">
    <property type="entry name" value="DUF3734"/>
</dbReference>
<dbReference type="CDD" id="cd07209">
    <property type="entry name" value="Pat_hypo_Ecoli_Z1214_like"/>
    <property type="match status" value="1"/>
</dbReference>
<accession>A0ABV9QS49</accession>
<keyword evidence="1 4" id="KW-0378">Hydrolase</keyword>
<evidence type="ECO:0000256" key="3">
    <source>
        <dbReference type="ARBA" id="ARBA00023098"/>
    </source>
</evidence>
<dbReference type="PROSITE" id="PS51635">
    <property type="entry name" value="PNPLA"/>
    <property type="match status" value="1"/>
</dbReference>
<feature type="short sequence motif" description="GXGXXG" evidence="4">
    <location>
        <begin position="54"/>
        <end position="59"/>
    </location>
</feature>
<gene>
    <name evidence="7" type="ORF">ACFO6Q_07550</name>
</gene>
<dbReference type="SUPFAM" id="SSF52151">
    <property type="entry name" value="FabD/lysophospholipase-like"/>
    <property type="match status" value="1"/>
</dbReference>
<comment type="caution">
    <text evidence="7">The sequence shown here is derived from an EMBL/GenBank/DDBJ whole genome shotgun (WGS) entry which is preliminary data.</text>
</comment>
<name>A0ABV9QS49_9GAMM</name>
<reference evidence="8" key="1">
    <citation type="journal article" date="2019" name="Int. J. Syst. Evol. Microbiol.">
        <title>The Global Catalogue of Microorganisms (GCM) 10K type strain sequencing project: providing services to taxonomists for standard genome sequencing and annotation.</title>
        <authorList>
            <consortium name="The Broad Institute Genomics Platform"/>
            <consortium name="The Broad Institute Genome Sequencing Center for Infectious Disease"/>
            <person name="Wu L."/>
            <person name="Ma J."/>
        </authorList>
    </citation>
    <scope>NUCLEOTIDE SEQUENCE [LARGE SCALE GENOMIC DNA]</scope>
    <source>
        <strain evidence="8">CCUG 30340</strain>
    </source>
</reference>
<feature type="short sequence motif" description="DGA/G" evidence="4">
    <location>
        <begin position="255"/>
        <end position="257"/>
    </location>
</feature>
<organism evidence="7 8">
    <name type="scientific">Dokdonella ginsengisoli</name>
    <dbReference type="NCBI Taxonomy" id="363846"/>
    <lineage>
        <taxon>Bacteria</taxon>
        <taxon>Pseudomonadati</taxon>
        <taxon>Pseudomonadota</taxon>
        <taxon>Gammaproteobacteria</taxon>
        <taxon>Lysobacterales</taxon>
        <taxon>Rhodanobacteraceae</taxon>
        <taxon>Dokdonella</taxon>
    </lineage>
</organism>
<dbReference type="EMBL" id="JBHSHD010000006">
    <property type="protein sequence ID" value="MFC4820173.1"/>
    <property type="molecule type" value="Genomic_DNA"/>
</dbReference>
<feature type="domain" description="PNPLA" evidence="6">
    <location>
        <begin position="50"/>
        <end position="268"/>
    </location>
</feature>
<dbReference type="Pfam" id="PF12536">
    <property type="entry name" value="DUF3734"/>
    <property type="match status" value="1"/>
</dbReference>
<protein>
    <submittedName>
        <fullName evidence="7">DUF3734 domain-containing protein</fullName>
    </submittedName>
</protein>
<evidence type="ECO:0000313" key="8">
    <source>
        <dbReference type="Proteomes" id="UP001595886"/>
    </source>
</evidence>
<dbReference type="Proteomes" id="UP001595886">
    <property type="component" value="Unassembled WGS sequence"/>
</dbReference>
<keyword evidence="3 4" id="KW-0443">Lipid metabolism</keyword>
<feature type="active site" description="Proton acceptor" evidence="4">
    <location>
        <position position="255"/>
    </location>
</feature>
<dbReference type="InterPro" id="IPR050301">
    <property type="entry name" value="NTE"/>
</dbReference>
<evidence type="ECO:0000256" key="5">
    <source>
        <dbReference type="SAM" id="MobiDB-lite"/>
    </source>
</evidence>
<feature type="compositionally biased region" description="Low complexity" evidence="5">
    <location>
        <begin position="8"/>
        <end position="25"/>
    </location>
</feature>
<sequence length="428" mass="47007">MSGRRARGAATRRTAGGRAVRETAAPPRRTKTKPAGSPAAGAQDYQIVALVLQGGGALGSYQCGVYEGMHAAGVRPNWFAGTSIGAINAAILAGNAPEHRVERLREFWNTICEPVGSYGPAAAVVRSALAWLPASHALAAWANTVGAFGALTYGQRGFFSPRAQPPFLFRDGSAKATSFYDTAPLKASLERFVDFDRINDDDGVRLSIGATNVANGNFRYFDSTRDRIRPEHVMASGALPPAFPAVEVDGEAYWDGGLVSNTPLDHVLTSTPRRDSLVFQVDLWSARGDLPRTLMDVLERQKDVQFSSRTRFGTDAVARLQRLRNAIGELLREVPKERRAPELMDALEPWICDRVFNIVHLIYQAKPYEEQFKDYAFGYGTMQEHWAAGLADMQQTLEHPEFFARPDPGVGAVTHDVHRLVAAKRRKR</sequence>
<evidence type="ECO:0000256" key="4">
    <source>
        <dbReference type="PROSITE-ProRule" id="PRU01161"/>
    </source>
</evidence>
<feature type="active site" description="Nucleophile" evidence="4">
    <location>
        <position position="83"/>
    </location>
</feature>